<dbReference type="EMBL" id="CP042469">
    <property type="protein sequence ID" value="QOX64939.1"/>
    <property type="molecule type" value="Genomic_DNA"/>
</dbReference>
<name>A0ACD1AEZ7_9FIRM</name>
<sequence length="116" mass="13145">MSKNAEEAKKGDFVYIVECADGTLYTGWTTDLDARMASHNCGGGAKYTRGRGPVRLLYSECCEDKSTALRREHQIKNLVRADKFRLINGEREVLDARDAKRRNHKRRGAKKESPSI</sequence>
<organism evidence="1 2">
    <name type="scientific">Anoxybacterium hadale</name>
    <dbReference type="NCBI Taxonomy" id="3408580"/>
    <lineage>
        <taxon>Bacteria</taxon>
        <taxon>Bacillati</taxon>
        <taxon>Bacillota</taxon>
        <taxon>Clostridia</taxon>
        <taxon>Peptostreptococcales</taxon>
        <taxon>Anaerovoracaceae</taxon>
        <taxon>Anoxybacterium</taxon>
    </lineage>
</organism>
<evidence type="ECO:0000313" key="1">
    <source>
        <dbReference type="EMBL" id="QOX64939.1"/>
    </source>
</evidence>
<accession>A0ACD1AEZ7</accession>
<reference evidence="1" key="1">
    <citation type="submission" date="2019-08" db="EMBL/GenBank/DDBJ databases">
        <title>Genome sequence of Clostridiales bacterium MT110.</title>
        <authorList>
            <person name="Cao J."/>
        </authorList>
    </citation>
    <scope>NUCLEOTIDE SEQUENCE</scope>
    <source>
        <strain evidence="1">MT110</strain>
    </source>
</reference>
<proteinExistence type="predicted"/>
<gene>
    <name evidence="1" type="ORF">FRZ06_17095</name>
</gene>
<dbReference type="Proteomes" id="UP000594014">
    <property type="component" value="Chromosome"/>
</dbReference>
<keyword evidence="2" id="KW-1185">Reference proteome</keyword>
<protein>
    <submittedName>
        <fullName evidence="1">GIY-YIG nuclease family protein</fullName>
    </submittedName>
</protein>
<evidence type="ECO:0000313" key="2">
    <source>
        <dbReference type="Proteomes" id="UP000594014"/>
    </source>
</evidence>